<evidence type="ECO:0000313" key="10">
    <source>
        <dbReference type="EMBL" id="AJP18248.1"/>
    </source>
</evidence>
<dbReference type="AlphaFoldDB" id="A0A0C5GX37"/>
<reference evidence="10" key="1">
    <citation type="journal article" date="2015" name="Antimicrob. Agents Chemother.">
        <title>Complete nucleotide sequence of a conjugative plasmid carrying bla(PER-1).</title>
        <authorList>
            <person name="Li R."/>
            <person name="Wong M.H."/>
            <person name="Zhou Y."/>
            <person name="Chan E.W."/>
            <person name="Chen S."/>
        </authorList>
    </citation>
    <scope>NUCLEOTIDE SEQUENCE</scope>
    <source>
        <strain evidence="10">V36</strain>
        <plasmid evidence="10">pVPH1</plasmid>
    </source>
</reference>
<feature type="chain" id="PRO_5010003973" description="Thiol:disulfide interchange protein" evidence="7">
    <location>
        <begin position="22"/>
        <end position="236"/>
    </location>
</feature>
<evidence type="ECO:0000256" key="1">
    <source>
        <dbReference type="ARBA" id="ARBA00004418"/>
    </source>
</evidence>
<dbReference type="SUPFAM" id="SSF52833">
    <property type="entry name" value="Thioredoxin-like"/>
    <property type="match status" value="1"/>
</dbReference>
<dbReference type="InterPro" id="IPR009094">
    <property type="entry name" value="DiS-bond_isomerase_DsbC/G_N_sf"/>
</dbReference>
<keyword evidence="4 7" id="KW-0574">Periplasm</keyword>
<dbReference type="InterPro" id="IPR018950">
    <property type="entry name" value="DiS-bond_isomerase_DsbC/G_N"/>
</dbReference>
<feature type="domain" description="Thioredoxin-like fold" evidence="9">
    <location>
        <begin position="111"/>
        <end position="217"/>
    </location>
</feature>
<dbReference type="PANTHER" id="PTHR35272:SF3">
    <property type="entry name" value="THIOL:DISULFIDE INTERCHANGE PROTEIN DSBC"/>
    <property type="match status" value="1"/>
</dbReference>
<evidence type="ECO:0000256" key="5">
    <source>
        <dbReference type="ARBA" id="ARBA00023157"/>
    </source>
</evidence>
<dbReference type="PANTHER" id="PTHR35272">
    <property type="entry name" value="THIOL:DISULFIDE INTERCHANGE PROTEIN DSBC-RELATED"/>
    <property type="match status" value="1"/>
</dbReference>
<feature type="domain" description="Disulphide bond isomerase DsbC/G N-terminal" evidence="8">
    <location>
        <begin position="28"/>
        <end position="84"/>
    </location>
</feature>
<dbReference type="Gene3D" id="3.40.30.10">
    <property type="entry name" value="Glutaredoxin"/>
    <property type="match status" value="1"/>
</dbReference>
<accession>A0A0C5GX37</accession>
<dbReference type="SUPFAM" id="SSF54423">
    <property type="entry name" value="DsbC/DsbG N-terminal domain-like"/>
    <property type="match status" value="1"/>
</dbReference>
<evidence type="ECO:0000259" key="9">
    <source>
        <dbReference type="Pfam" id="PF13098"/>
    </source>
</evidence>
<dbReference type="InterPro" id="IPR033954">
    <property type="entry name" value="DiS-bond_Isoase_DsbC/G"/>
</dbReference>
<keyword evidence="6 7" id="KW-0676">Redox-active center</keyword>
<sequence length="236" mass="26096">MGMLKQAIAPVLMLLSTVATAKDFTAADVQKAEAKITGMVELPIYGINAVESDGQIVFLSENGRFVISGQIYDLWQKKPLSTLTEMRDVADRFRLRDMNVDIDAMNVAKLGTGPKEVVVFVDPQCGACHQLMEEAKALKDEYTFKFVVIPILGDKSNRLARALSCITDQDKAFEALSQRKLGSYPTSCSSKRHDLTLLTAQLLNIRGVPYLIAPDGRVNAGRPQNMDLKTWLESDK</sequence>
<evidence type="ECO:0000256" key="2">
    <source>
        <dbReference type="ARBA" id="ARBA00009813"/>
    </source>
</evidence>
<comment type="function">
    <text evidence="7">Required for disulfide bond formation in some periplasmic proteins. Acts by transferring its disulfide bond to other proteins and is reduced in the process.</text>
</comment>
<dbReference type="InterPro" id="IPR012336">
    <property type="entry name" value="Thioredoxin-like_fold"/>
</dbReference>
<evidence type="ECO:0000259" key="8">
    <source>
        <dbReference type="Pfam" id="PF10411"/>
    </source>
</evidence>
<evidence type="ECO:0000256" key="6">
    <source>
        <dbReference type="ARBA" id="ARBA00023284"/>
    </source>
</evidence>
<dbReference type="GO" id="GO:0042597">
    <property type="term" value="C:periplasmic space"/>
    <property type="evidence" value="ECO:0007669"/>
    <property type="project" value="UniProtKB-SubCell"/>
</dbReference>
<gene>
    <name evidence="10" type="ORF">pVPH1_0076</name>
</gene>
<organism evidence="10">
    <name type="scientific">Vibrio parahaemolyticus</name>
    <dbReference type="NCBI Taxonomy" id="670"/>
    <lineage>
        <taxon>Bacteria</taxon>
        <taxon>Pseudomonadati</taxon>
        <taxon>Pseudomonadota</taxon>
        <taxon>Gammaproteobacteria</taxon>
        <taxon>Vibrionales</taxon>
        <taxon>Vibrionaceae</taxon>
        <taxon>Vibrio</taxon>
    </lineage>
</organism>
<dbReference type="InterPro" id="IPR051470">
    <property type="entry name" value="Thiol:disulfide_interchange"/>
</dbReference>
<dbReference type="CDD" id="cd03020">
    <property type="entry name" value="DsbA_DsbC_DsbG"/>
    <property type="match status" value="1"/>
</dbReference>
<comment type="similarity">
    <text evidence="2 7">Belongs to the thioredoxin family. DsbC subfamily.</text>
</comment>
<dbReference type="InterPro" id="IPR036249">
    <property type="entry name" value="Thioredoxin-like_sf"/>
</dbReference>
<evidence type="ECO:0000256" key="3">
    <source>
        <dbReference type="ARBA" id="ARBA00022729"/>
    </source>
</evidence>
<keyword evidence="10" id="KW-0614">Plasmid</keyword>
<evidence type="ECO:0000256" key="4">
    <source>
        <dbReference type="ARBA" id="ARBA00022764"/>
    </source>
</evidence>
<protein>
    <recommendedName>
        <fullName evidence="7">Thiol:disulfide interchange protein</fullName>
    </recommendedName>
</protein>
<proteinExistence type="inferred from homology"/>
<keyword evidence="5" id="KW-1015">Disulfide bond</keyword>
<dbReference type="EMBL" id="KP688397">
    <property type="protein sequence ID" value="AJP18248.1"/>
    <property type="molecule type" value="Genomic_DNA"/>
</dbReference>
<geneLocation type="plasmid" evidence="10">
    <name>pVPH1</name>
</geneLocation>
<name>A0A0C5GX37_VIBPH</name>
<dbReference type="Gene3D" id="3.10.450.70">
    <property type="entry name" value="Disulphide bond isomerase, DsbC/G, N-terminal"/>
    <property type="match status" value="1"/>
</dbReference>
<feature type="signal peptide" evidence="7">
    <location>
        <begin position="1"/>
        <end position="21"/>
    </location>
</feature>
<dbReference type="Pfam" id="PF13098">
    <property type="entry name" value="Thioredoxin_2"/>
    <property type="match status" value="1"/>
</dbReference>
<comment type="subcellular location">
    <subcellularLocation>
        <location evidence="1 7">Periplasm</location>
    </subcellularLocation>
</comment>
<keyword evidence="3 7" id="KW-0732">Signal</keyword>
<dbReference type="Pfam" id="PF10411">
    <property type="entry name" value="DsbC_N"/>
    <property type="match status" value="1"/>
</dbReference>
<evidence type="ECO:0000256" key="7">
    <source>
        <dbReference type="RuleBase" id="RU364038"/>
    </source>
</evidence>